<keyword evidence="7" id="KW-0472">Membrane</keyword>
<dbReference type="GO" id="GO:0046872">
    <property type="term" value="F:metal ion binding"/>
    <property type="evidence" value="ECO:0007669"/>
    <property type="project" value="UniProtKB-KW"/>
</dbReference>
<evidence type="ECO:0000256" key="7">
    <source>
        <dbReference type="SAM" id="Phobius"/>
    </source>
</evidence>
<proteinExistence type="predicted"/>
<evidence type="ECO:0000259" key="8">
    <source>
        <dbReference type="Pfam" id="PF01435"/>
    </source>
</evidence>
<sequence>MKLFYRLRIYTLPFLAIAISSFFFISDVAQSRGKLILIDRATELKMGEEAYKEILSKAVLSTDSRLTGAIRSVGGKIARVASEPKFNWEFNLIEEVKPNAFCLPGGKVGVNTGILPIAKTEAGLAAVMGHEVAHAIARHGAERMSHSLLINFIGNVFMNRSPKYKRNRKLYSAAYGFGAAVIVTLPFSRKHELEADDMGLIYMAKAGYDPREAKKFWIRFAKYGKNNRESDVLSFLSTHPPDSERIARIEKLLPKALEVYEKSAKIGAGTPLL</sequence>
<dbReference type="PANTHER" id="PTHR22726:SF1">
    <property type="entry name" value="METALLOENDOPEPTIDASE OMA1, MITOCHONDRIAL"/>
    <property type="match status" value="1"/>
</dbReference>
<name>A0A3B1BIL4_9ZZZZ</name>
<dbReference type="InterPro" id="IPR001915">
    <property type="entry name" value="Peptidase_M48"/>
</dbReference>
<feature type="transmembrane region" description="Helical" evidence="7">
    <location>
        <begin position="6"/>
        <end position="25"/>
    </location>
</feature>
<keyword evidence="6" id="KW-0482">Metalloprotease</keyword>
<evidence type="ECO:0000313" key="9">
    <source>
        <dbReference type="EMBL" id="VAX17839.1"/>
    </source>
</evidence>
<evidence type="ECO:0000256" key="5">
    <source>
        <dbReference type="ARBA" id="ARBA00022833"/>
    </source>
</evidence>
<keyword evidence="5" id="KW-0862">Zinc</keyword>
<dbReference type="GO" id="GO:0051603">
    <property type="term" value="P:proteolysis involved in protein catabolic process"/>
    <property type="evidence" value="ECO:0007669"/>
    <property type="project" value="TreeGrafter"/>
</dbReference>
<dbReference type="CDD" id="cd07331">
    <property type="entry name" value="M48C_Oma1_like"/>
    <property type="match status" value="1"/>
</dbReference>
<keyword evidence="7" id="KW-0812">Transmembrane</keyword>
<evidence type="ECO:0000256" key="4">
    <source>
        <dbReference type="ARBA" id="ARBA00022801"/>
    </source>
</evidence>
<evidence type="ECO:0000256" key="1">
    <source>
        <dbReference type="ARBA" id="ARBA00001947"/>
    </source>
</evidence>
<gene>
    <name evidence="9" type="ORF">MNBD_NITROSPINAE02-569</name>
</gene>
<accession>A0A3B1BIL4</accession>
<dbReference type="GO" id="GO:0016020">
    <property type="term" value="C:membrane"/>
    <property type="evidence" value="ECO:0007669"/>
    <property type="project" value="TreeGrafter"/>
</dbReference>
<organism evidence="9">
    <name type="scientific">hydrothermal vent metagenome</name>
    <dbReference type="NCBI Taxonomy" id="652676"/>
    <lineage>
        <taxon>unclassified sequences</taxon>
        <taxon>metagenomes</taxon>
        <taxon>ecological metagenomes</taxon>
    </lineage>
</organism>
<comment type="cofactor">
    <cofactor evidence="1">
        <name>Zn(2+)</name>
        <dbReference type="ChEBI" id="CHEBI:29105"/>
    </cofactor>
</comment>
<dbReference type="GO" id="GO:0004222">
    <property type="term" value="F:metalloendopeptidase activity"/>
    <property type="evidence" value="ECO:0007669"/>
    <property type="project" value="InterPro"/>
</dbReference>
<dbReference type="Pfam" id="PF01435">
    <property type="entry name" value="Peptidase_M48"/>
    <property type="match status" value="1"/>
</dbReference>
<keyword evidence="7" id="KW-1133">Transmembrane helix</keyword>
<evidence type="ECO:0000256" key="6">
    <source>
        <dbReference type="ARBA" id="ARBA00023049"/>
    </source>
</evidence>
<dbReference type="InterPro" id="IPR051156">
    <property type="entry name" value="Mito/Outer_Membr_Metalloprot"/>
</dbReference>
<evidence type="ECO:0000256" key="3">
    <source>
        <dbReference type="ARBA" id="ARBA00022723"/>
    </source>
</evidence>
<evidence type="ECO:0000256" key="2">
    <source>
        <dbReference type="ARBA" id="ARBA00022670"/>
    </source>
</evidence>
<feature type="domain" description="Peptidase M48" evidence="8">
    <location>
        <begin position="67"/>
        <end position="251"/>
    </location>
</feature>
<dbReference type="EMBL" id="UOGE01000027">
    <property type="protein sequence ID" value="VAX17839.1"/>
    <property type="molecule type" value="Genomic_DNA"/>
</dbReference>
<keyword evidence="3" id="KW-0479">Metal-binding</keyword>
<dbReference type="PANTHER" id="PTHR22726">
    <property type="entry name" value="METALLOENDOPEPTIDASE OMA1"/>
    <property type="match status" value="1"/>
</dbReference>
<reference evidence="9" key="1">
    <citation type="submission" date="2018-06" db="EMBL/GenBank/DDBJ databases">
        <authorList>
            <person name="Zhirakovskaya E."/>
        </authorList>
    </citation>
    <scope>NUCLEOTIDE SEQUENCE</scope>
</reference>
<keyword evidence="4" id="KW-0378">Hydrolase</keyword>
<keyword evidence="2 9" id="KW-0645">Protease</keyword>
<dbReference type="AlphaFoldDB" id="A0A3B1BIL4"/>
<dbReference type="Gene3D" id="3.30.2010.10">
    <property type="entry name" value="Metalloproteases ('zincins'), catalytic domain"/>
    <property type="match status" value="1"/>
</dbReference>
<protein>
    <submittedName>
        <fullName evidence="9">Zn-dependent protease with chaperone function PA4632</fullName>
    </submittedName>
</protein>